<comment type="similarity">
    <text evidence="2">Belongs to the class-I pyridoxal-phosphate-dependent aminotransferase family.</text>
</comment>
<keyword evidence="5" id="KW-0663">Pyridoxal phosphate</keyword>
<evidence type="ECO:0000313" key="8">
    <source>
        <dbReference type="Proteomes" id="UP000541558"/>
    </source>
</evidence>
<dbReference type="PANTHER" id="PTHR42790:SF19">
    <property type="entry name" value="KYNURENINE_ALPHA-AMINOADIPATE AMINOTRANSFERASE, MITOCHONDRIAL"/>
    <property type="match status" value="1"/>
</dbReference>
<evidence type="ECO:0000256" key="2">
    <source>
        <dbReference type="ARBA" id="ARBA00007441"/>
    </source>
</evidence>
<dbReference type="InterPro" id="IPR015421">
    <property type="entry name" value="PyrdxlP-dep_Trfase_major"/>
</dbReference>
<dbReference type="AlphaFoldDB" id="A0A8H5BAW0"/>
<name>A0A8H5BAW0_9AGAR</name>
<dbReference type="Pfam" id="PF00155">
    <property type="entry name" value="Aminotran_1_2"/>
    <property type="match status" value="1"/>
</dbReference>
<evidence type="ECO:0000256" key="3">
    <source>
        <dbReference type="ARBA" id="ARBA00022576"/>
    </source>
</evidence>
<dbReference type="CDD" id="cd00609">
    <property type="entry name" value="AAT_like"/>
    <property type="match status" value="1"/>
</dbReference>
<feature type="domain" description="Aminotransferase class I/classII large" evidence="6">
    <location>
        <begin position="95"/>
        <end position="449"/>
    </location>
</feature>
<sequence length="459" mass="50692">MSPQPQSTEAPAAASRPTILPVQFYEDRLSVSASARKPSPLWELFSAESNPGLLSLLAGKPHPDTFPFEYIHLGVRSPGAAGEQVTKELTIKDEELHVAMQYGMAPGEKELRDWLTTLTERVHSRGLNEGWRVSIGAGSQDLLYKAFNALLNPGDTVIVEGPTYPGATPIMTALGCKYVSIDVDNDGIIASDLEKVLDNWDSSKPKPKVVYTIPFGSNPAGVTASYERRVKMLKLAKKHDFIILEDDPYYFLYYGDRPRPPSYFSLEGKILGEVGRVLRFDSFSKVMAAGLRLGWLTGPDRLLGAIEAHSMINVVQASSISQILAIKVLKEWGIDGFLKHVQNAANFYKRRRDVMAAALDRHMKGIAEWTQPDAAMFFWIKLKLPASVDLQNVEIDGDSTTFIRSKAIDRGVLVLPGATSFVDGRQTARVRVSFSLLSDEATEEAIKRLATVLTEEIHS</sequence>
<dbReference type="OrthoDB" id="691673at2759"/>
<proteinExistence type="inferred from homology"/>
<organism evidence="7 8">
    <name type="scientific">Ephemerocybe angulata</name>
    <dbReference type="NCBI Taxonomy" id="980116"/>
    <lineage>
        <taxon>Eukaryota</taxon>
        <taxon>Fungi</taxon>
        <taxon>Dikarya</taxon>
        <taxon>Basidiomycota</taxon>
        <taxon>Agaricomycotina</taxon>
        <taxon>Agaricomycetes</taxon>
        <taxon>Agaricomycetidae</taxon>
        <taxon>Agaricales</taxon>
        <taxon>Agaricineae</taxon>
        <taxon>Psathyrellaceae</taxon>
        <taxon>Ephemerocybe</taxon>
    </lineage>
</organism>
<dbReference type="GO" id="GO:1901605">
    <property type="term" value="P:alpha-amino acid metabolic process"/>
    <property type="evidence" value="ECO:0007669"/>
    <property type="project" value="TreeGrafter"/>
</dbReference>
<dbReference type="InterPro" id="IPR004839">
    <property type="entry name" value="Aminotransferase_I/II_large"/>
</dbReference>
<comment type="cofactor">
    <cofactor evidence="1">
        <name>pyridoxal 5'-phosphate</name>
        <dbReference type="ChEBI" id="CHEBI:597326"/>
    </cofactor>
</comment>
<dbReference type="PANTHER" id="PTHR42790">
    <property type="entry name" value="AMINOTRANSFERASE"/>
    <property type="match status" value="1"/>
</dbReference>
<keyword evidence="4" id="KW-0808">Transferase</keyword>
<dbReference type="GO" id="GO:0008483">
    <property type="term" value="F:transaminase activity"/>
    <property type="evidence" value="ECO:0007669"/>
    <property type="project" value="UniProtKB-KW"/>
</dbReference>
<dbReference type="InterPro" id="IPR050859">
    <property type="entry name" value="Class-I_PLP-dep_aminotransf"/>
</dbReference>
<gene>
    <name evidence="7" type="ORF">D9611_010979</name>
</gene>
<dbReference type="InterPro" id="IPR015424">
    <property type="entry name" value="PyrdxlP-dep_Trfase"/>
</dbReference>
<reference evidence="7 8" key="1">
    <citation type="journal article" date="2020" name="ISME J.">
        <title>Uncovering the hidden diversity of litter-decomposition mechanisms in mushroom-forming fungi.</title>
        <authorList>
            <person name="Floudas D."/>
            <person name="Bentzer J."/>
            <person name="Ahren D."/>
            <person name="Johansson T."/>
            <person name="Persson P."/>
            <person name="Tunlid A."/>
        </authorList>
    </citation>
    <scope>NUCLEOTIDE SEQUENCE [LARGE SCALE GENOMIC DNA]</scope>
    <source>
        <strain evidence="7 8">CBS 175.51</strain>
    </source>
</reference>
<protein>
    <recommendedName>
        <fullName evidence="6">Aminotransferase class I/classII large domain-containing protein</fullName>
    </recommendedName>
</protein>
<dbReference type="SUPFAM" id="SSF53383">
    <property type="entry name" value="PLP-dependent transferases"/>
    <property type="match status" value="1"/>
</dbReference>
<evidence type="ECO:0000256" key="4">
    <source>
        <dbReference type="ARBA" id="ARBA00022679"/>
    </source>
</evidence>
<dbReference type="EMBL" id="JAACJK010000172">
    <property type="protein sequence ID" value="KAF5319985.1"/>
    <property type="molecule type" value="Genomic_DNA"/>
</dbReference>
<evidence type="ECO:0000256" key="5">
    <source>
        <dbReference type="ARBA" id="ARBA00022898"/>
    </source>
</evidence>
<dbReference type="GO" id="GO:0030170">
    <property type="term" value="F:pyridoxal phosphate binding"/>
    <property type="evidence" value="ECO:0007669"/>
    <property type="project" value="InterPro"/>
</dbReference>
<evidence type="ECO:0000256" key="1">
    <source>
        <dbReference type="ARBA" id="ARBA00001933"/>
    </source>
</evidence>
<evidence type="ECO:0000313" key="7">
    <source>
        <dbReference type="EMBL" id="KAF5319985.1"/>
    </source>
</evidence>
<dbReference type="Gene3D" id="3.40.640.10">
    <property type="entry name" value="Type I PLP-dependent aspartate aminotransferase-like (Major domain)"/>
    <property type="match status" value="1"/>
</dbReference>
<keyword evidence="3" id="KW-0032">Aminotransferase</keyword>
<keyword evidence="8" id="KW-1185">Reference proteome</keyword>
<dbReference type="Proteomes" id="UP000541558">
    <property type="component" value="Unassembled WGS sequence"/>
</dbReference>
<evidence type="ECO:0000259" key="6">
    <source>
        <dbReference type="Pfam" id="PF00155"/>
    </source>
</evidence>
<accession>A0A8H5BAW0</accession>
<comment type="caution">
    <text evidence="7">The sequence shown here is derived from an EMBL/GenBank/DDBJ whole genome shotgun (WGS) entry which is preliminary data.</text>
</comment>